<dbReference type="CDD" id="cd01359">
    <property type="entry name" value="Argininosuccinate_lyase"/>
    <property type="match status" value="1"/>
</dbReference>
<dbReference type="InterPro" id="IPR020557">
    <property type="entry name" value="Fumarate_lyase_CS"/>
</dbReference>
<protein>
    <recommendedName>
        <fullName evidence="3 7">Argininosuccinate lyase</fullName>
        <shortName evidence="7">ASAL</shortName>
        <ecNumber evidence="3 7">4.3.2.1</ecNumber>
    </recommendedName>
    <alternativeName>
        <fullName evidence="7">Arginosuccinase</fullName>
    </alternativeName>
</protein>
<evidence type="ECO:0000259" key="8">
    <source>
        <dbReference type="Pfam" id="PF00206"/>
    </source>
</evidence>
<dbReference type="FunFam" id="1.10.40.30:FF:000001">
    <property type="entry name" value="Argininosuccinate lyase"/>
    <property type="match status" value="1"/>
</dbReference>
<evidence type="ECO:0000256" key="1">
    <source>
        <dbReference type="ARBA" id="ARBA00000985"/>
    </source>
</evidence>
<accession>A0RQG7</accession>
<dbReference type="PROSITE" id="PS00163">
    <property type="entry name" value="FUMARATE_LYASES"/>
    <property type="match status" value="1"/>
</dbReference>
<evidence type="ECO:0000259" key="9">
    <source>
        <dbReference type="Pfam" id="PF14698"/>
    </source>
</evidence>
<dbReference type="eggNOG" id="COG0165">
    <property type="taxonomic scope" value="Bacteria"/>
</dbReference>
<dbReference type="PRINTS" id="PR00145">
    <property type="entry name" value="ARGSUCLYASE"/>
</dbReference>
<comment type="pathway">
    <text evidence="2 7">Amino-acid biosynthesis; L-arginine biosynthesis; L-arginine from L-ornithine and carbamoyl phosphate: step 3/3.</text>
</comment>
<dbReference type="PRINTS" id="PR00149">
    <property type="entry name" value="FUMRATELYASE"/>
</dbReference>
<dbReference type="EMBL" id="CP000487">
    <property type="protein sequence ID" value="ABK82363.1"/>
    <property type="molecule type" value="Genomic_DNA"/>
</dbReference>
<dbReference type="InterPro" id="IPR024083">
    <property type="entry name" value="Fumarase/histidase_N"/>
</dbReference>
<comment type="subcellular location">
    <subcellularLocation>
        <location evidence="7">Cytoplasm</location>
    </subcellularLocation>
</comment>
<sequence length="504" mass="57351">MTAFKKLTIKKYKTFANDNFCIKKIFTDNNICFKFKTKKRKHMQKMWEGRFSESSSELLEAFNASIEFDKELYKQDIEGSIAHAKMLGKCGILTTEQSQKIINGLQQVKSEIDNSEFEFKIENEDIHMAVEKRLSEIIGKELGGKLHTARSRNDQVALDFKLFVQQQSVIISNLILELMVVLKDIAAEHKNTLMPGFTHLQHAQPISLAYHLLAYAFMFKRDYERLICCYQRNDLSPLGSCALAGTPHPINRKMVAEELGFKDITQNGMDSVSDRDFALELLFNISLIFTHTSRLCEELILWSSSEFRYITISDKFSTGSSIMPQKKNPDVAELIRGKTGRVYGNLISLLTVMKALPLAYNKDMQEDKECVFDSVKTTINSLIILKEMLKTTTFNKDFMLKACKNGHLSATDLADYLVRNLDIPFREAHFITGKCVALAEKLGKDISELSLDELKSIHQDIKSDALEVLKLENSKEARQSEGGTGNKSVDTQLNELNSFLNLKR</sequence>
<dbReference type="HAMAP" id="MF_00006">
    <property type="entry name" value="Arg_succ_lyase"/>
    <property type="match status" value="1"/>
</dbReference>
<evidence type="ECO:0000256" key="5">
    <source>
        <dbReference type="ARBA" id="ARBA00022605"/>
    </source>
</evidence>
<dbReference type="GO" id="GO:0042450">
    <property type="term" value="P:L-arginine biosynthetic process via ornithine"/>
    <property type="evidence" value="ECO:0007669"/>
    <property type="project" value="UniProtKB-UniRule"/>
</dbReference>
<evidence type="ECO:0000256" key="6">
    <source>
        <dbReference type="ARBA" id="ARBA00023239"/>
    </source>
</evidence>
<dbReference type="NCBIfam" id="TIGR00838">
    <property type="entry name" value="argH"/>
    <property type="match status" value="1"/>
</dbReference>
<dbReference type="Pfam" id="PF14698">
    <property type="entry name" value="ASL_C2"/>
    <property type="match status" value="1"/>
</dbReference>
<evidence type="ECO:0000256" key="7">
    <source>
        <dbReference type="HAMAP-Rule" id="MF_00006"/>
    </source>
</evidence>
<feature type="domain" description="Argininosuccinate lyase C-terminal" evidence="9">
    <location>
        <begin position="408"/>
        <end position="474"/>
    </location>
</feature>
<dbReference type="Gene3D" id="1.10.40.30">
    <property type="entry name" value="Fumarase/aspartase (C-terminal domain)"/>
    <property type="match status" value="1"/>
</dbReference>
<comment type="catalytic activity">
    <reaction evidence="1 7">
        <text>2-(N(omega)-L-arginino)succinate = fumarate + L-arginine</text>
        <dbReference type="Rhea" id="RHEA:24020"/>
        <dbReference type="ChEBI" id="CHEBI:29806"/>
        <dbReference type="ChEBI" id="CHEBI:32682"/>
        <dbReference type="ChEBI" id="CHEBI:57472"/>
        <dbReference type="EC" id="4.3.2.1"/>
    </reaction>
</comment>
<dbReference type="FunFam" id="1.20.200.10:FF:000015">
    <property type="entry name" value="argininosuccinate lyase isoform X2"/>
    <property type="match status" value="1"/>
</dbReference>
<dbReference type="Pfam" id="PF00206">
    <property type="entry name" value="Lyase_1"/>
    <property type="match status" value="1"/>
</dbReference>
<dbReference type="HOGENOM" id="CLU_027272_2_3_7"/>
<dbReference type="InterPro" id="IPR008948">
    <property type="entry name" value="L-Aspartase-like"/>
</dbReference>
<name>A0RQG7_CAMFF</name>
<dbReference type="Gene3D" id="1.10.275.10">
    <property type="entry name" value="Fumarase/aspartase (N-terminal domain)"/>
    <property type="match status" value="1"/>
</dbReference>
<keyword evidence="6 7" id="KW-0456">Lyase</keyword>
<gene>
    <name evidence="7 10" type="primary">argH</name>
    <name evidence="10" type="ordered locus">CFF8240_1295</name>
</gene>
<dbReference type="Proteomes" id="UP000000760">
    <property type="component" value="Chromosome"/>
</dbReference>
<dbReference type="InterPro" id="IPR029419">
    <property type="entry name" value="Arg_succ_lyase_C"/>
</dbReference>
<dbReference type="FunFam" id="1.10.275.10:FF:000002">
    <property type="entry name" value="Argininosuccinate lyase"/>
    <property type="match status" value="1"/>
</dbReference>
<dbReference type="InterPro" id="IPR000362">
    <property type="entry name" value="Fumarate_lyase_fam"/>
</dbReference>
<dbReference type="GO" id="GO:0004056">
    <property type="term" value="F:argininosuccinate lyase activity"/>
    <property type="evidence" value="ECO:0007669"/>
    <property type="project" value="UniProtKB-UniRule"/>
</dbReference>
<keyword evidence="4 7" id="KW-0055">Arginine biosynthesis</keyword>
<dbReference type="GO" id="GO:0005829">
    <property type="term" value="C:cytosol"/>
    <property type="evidence" value="ECO:0007669"/>
    <property type="project" value="TreeGrafter"/>
</dbReference>
<dbReference type="Gene3D" id="1.20.200.10">
    <property type="entry name" value="Fumarase/aspartase (Central domain)"/>
    <property type="match status" value="1"/>
</dbReference>
<keyword evidence="7" id="KW-0963">Cytoplasm</keyword>
<proteinExistence type="inferred from homology"/>
<evidence type="ECO:0000256" key="4">
    <source>
        <dbReference type="ARBA" id="ARBA00022571"/>
    </source>
</evidence>
<dbReference type="PANTHER" id="PTHR43814">
    <property type="entry name" value="ARGININOSUCCINATE LYASE"/>
    <property type="match status" value="1"/>
</dbReference>
<organism evidence="10 11">
    <name type="scientific">Campylobacter fetus subsp. fetus (strain 82-40)</name>
    <dbReference type="NCBI Taxonomy" id="360106"/>
    <lineage>
        <taxon>Bacteria</taxon>
        <taxon>Pseudomonadati</taxon>
        <taxon>Campylobacterota</taxon>
        <taxon>Epsilonproteobacteria</taxon>
        <taxon>Campylobacterales</taxon>
        <taxon>Campylobacteraceae</taxon>
        <taxon>Campylobacter</taxon>
    </lineage>
</organism>
<evidence type="ECO:0000256" key="3">
    <source>
        <dbReference type="ARBA" id="ARBA00012338"/>
    </source>
</evidence>
<dbReference type="SUPFAM" id="SSF48557">
    <property type="entry name" value="L-aspartase-like"/>
    <property type="match status" value="1"/>
</dbReference>
<evidence type="ECO:0000313" key="11">
    <source>
        <dbReference type="Proteomes" id="UP000000760"/>
    </source>
</evidence>
<reference evidence="11" key="1">
    <citation type="submission" date="2006-11" db="EMBL/GenBank/DDBJ databases">
        <title>Sequence of Campylobacter fetus subsp. fetus 82-40.</title>
        <authorList>
            <person name="Fouts D.E."/>
            <person name="Nelson K.E."/>
        </authorList>
    </citation>
    <scope>NUCLEOTIDE SEQUENCE [LARGE SCALE GENOMIC DNA]</scope>
    <source>
        <strain evidence="11">82-40</strain>
    </source>
</reference>
<dbReference type="UniPathway" id="UPA00068">
    <property type="reaction ID" value="UER00114"/>
</dbReference>
<comment type="similarity">
    <text evidence="7">Belongs to the lyase 1 family. Argininosuccinate lyase subfamily.</text>
</comment>
<evidence type="ECO:0000256" key="2">
    <source>
        <dbReference type="ARBA" id="ARBA00004941"/>
    </source>
</evidence>
<dbReference type="KEGG" id="cff:CFF8240_1295"/>
<evidence type="ECO:0000313" key="10">
    <source>
        <dbReference type="EMBL" id="ABK82363.1"/>
    </source>
</evidence>
<feature type="domain" description="Fumarate lyase N-terminal" evidence="8">
    <location>
        <begin position="49"/>
        <end position="344"/>
    </location>
</feature>
<dbReference type="PANTHER" id="PTHR43814:SF1">
    <property type="entry name" value="ARGININOSUCCINATE LYASE"/>
    <property type="match status" value="1"/>
</dbReference>
<dbReference type="EC" id="4.3.2.1" evidence="3 7"/>
<dbReference type="AlphaFoldDB" id="A0RQG7"/>
<dbReference type="InterPro" id="IPR009049">
    <property type="entry name" value="Argininosuccinate_lyase"/>
</dbReference>
<dbReference type="InterPro" id="IPR022761">
    <property type="entry name" value="Fumarate_lyase_N"/>
</dbReference>
<keyword evidence="5 7" id="KW-0028">Amino-acid biosynthesis</keyword>